<gene>
    <name evidence="12" type="ORF">IPMB12_00500</name>
</gene>
<dbReference type="EMBL" id="CP050253">
    <property type="protein sequence ID" value="QIQ20288.1"/>
    <property type="molecule type" value="Genomic_DNA"/>
</dbReference>
<dbReference type="InParanoid" id="A0A6G9I7U9"/>
<evidence type="ECO:0000256" key="7">
    <source>
        <dbReference type="ARBA" id="ARBA00023163"/>
    </source>
</evidence>
<evidence type="ECO:0000256" key="6">
    <source>
        <dbReference type="ARBA" id="ARBA00023125"/>
    </source>
</evidence>
<sequence length="236" mass="26971">MNKLLLIDDDKDITSLLKELLVIEGFEVEVANDGQEALKVFDDTFDLVLLDVMMPGMNGLSVLTQLRQRHTVPVIFLTAKDSELDRVVGLELGADDYIIKPFNDRELIARIRALLRRHQWDSSVKENQDDPSEYTIDKLRVNIKQQVASFDNQYLDLTGTEFLVLQKLLEHKGQIISRNTLSESVLGKAFSPLDRSVDVHVSNLRKKLPPRSDGLPWIKTLRAKGYLFVFDKDVHD</sequence>
<keyword evidence="13" id="KW-1185">Reference proteome</keyword>
<dbReference type="Pfam" id="PF00486">
    <property type="entry name" value="Trans_reg_C"/>
    <property type="match status" value="1"/>
</dbReference>
<dbReference type="InterPro" id="IPR011006">
    <property type="entry name" value="CheY-like_superfamily"/>
</dbReference>
<evidence type="ECO:0000256" key="4">
    <source>
        <dbReference type="ARBA" id="ARBA00023012"/>
    </source>
</evidence>
<dbReference type="Pfam" id="PF00072">
    <property type="entry name" value="Response_reg"/>
    <property type="match status" value="1"/>
</dbReference>
<keyword evidence="2" id="KW-0963">Cytoplasm</keyword>
<dbReference type="InterPro" id="IPR001789">
    <property type="entry name" value="Sig_transdc_resp-reg_receiver"/>
</dbReference>
<feature type="domain" description="OmpR/PhoB-type" evidence="11">
    <location>
        <begin position="131"/>
        <end position="230"/>
    </location>
</feature>
<keyword evidence="5" id="KW-0805">Transcription regulation</keyword>
<dbReference type="FunCoup" id="A0A6G9I7U9">
    <property type="interactions" value="135"/>
</dbReference>
<dbReference type="KEGG" id="orb:IPMB12_00500"/>
<protein>
    <submittedName>
        <fullName evidence="12">Response regulator</fullName>
    </submittedName>
</protein>
<dbReference type="InterPro" id="IPR036388">
    <property type="entry name" value="WH-like_DNA-bd_sf"/>
</dbReference>
<dbReference type="PANTHER" id="PTHR48111:SF39">
    <property type="entry name" value="TRANSCRIPTIONAL REGULATORY PROTEIN CPXR"/>
    <property type="match status" value="1"/>
</dbReference>
<comment type="subcellular location">
    <subcellularLocation>
        <location evidence="1">Cytoplasm</location>
    </subcellularLocation>
</comment>
<dbReference type="GO" id="GO:0006355">
    <property type="term" value="P:regulation of DNA-templated transcription"/>
    <property type="evidence" value="ECO:0007669"/>
    <property type="project" value="InterPro"/>
</dbReference>
<dbReference type="PROSITE" id="PS51755">
    <property type="entry name" value="OMPR_PHOB"/>
    <property type="match status" value="1"/>
</dbReference>
<dbReference type="SMART" id="SM00862">
    <property type="entry name" value="Trans_reg_C"/>
    <property type="match status" value="1"/>
</dbReference>
<dbReference type="Gene3D" id="3.40.50.2300">
    <property type="match status" value="1"/>
</dbReference>
<keyword evidence="4" id="KW-0902">Two-component regulatory system</keyword>
<dbReference type="GO" id="GO:0032993">
    <property type="term" value="C:protein-DNA complex"/>
    <property type="evidence" value="ECO:0007669"/>
    <property type="project" value="TreeGrafter"/>
</dbReference>
<dbReference type="RefSeq" id="WP_166913891.1">
    <property type="nucleotide sequence ID" value="NZ_CP050253.1"/>
</dbReference>
<dbReference type="AlphaFoldDB" id="A0A6G9I7U9"/>
<proteinExistence type="predicted"/>
<keyword evidence="6 9" id="KW-0238">DNA-binding</keyword>
<reference evidence="12 13" key="1">
    <citation type="submission" date="2020-03" db="EMBL/GenBank/DDBJ databases">
        <title>Complete genome sequence of Orbus sp. IPMB12 (BCRC 80908).</title>
        <authorList>
            <person name="Lo W.-S."/>
            <person name="Chang T.-H."/>
            <person name="Kuo C.-H."/>
        </authorList>
    </citation>
    <scope>NUCLEOTIDE SEQUENCE [LARGE SCALE GENOMIC DNA]</scope>
    <source>
        <strain evidence="12 13">IPMB12</strain>
    </source>
</reference>
<dbReference type="CDD" id="cd00383">
    <property type="entry name" value="trans_reg_C"/>
    <property type="match status" value="1"/>
</dbReference>
<dbReference type="InterPro" id="IPR001867">
    <property type="entry name" value="OmpR/PhoB-type_DNA-bd"/>
</dbReference>
<dbReference type="SMART" id="SM00448">
    <property type="entry name" value="REC"/>
    <property type="match status" value="1"/>
</dbReference>
<evidence type="ECO:0000313" key="13">
    <source>
        <dbReference type="Proteomes" id="UP000501168"/>
    </source>
</evidence>
<dbReference type="PANTHER" id="PTHR48111">
    <property type="entry name" value="REGULATOR OF RPOS"/>
    <property type="match status" value="1"/>
</dbReference>
<dbReference type="GO" id="GO:0000156">
    <property type="term" value="F:phosphorelay response regulator activity"/>
    <property type="evidence" value="ECO:0007669"/>
    <property type="project" value="TreeGrafter"/>
</dbReference>
<dbReference type="GO" id="GO:0000976">
    <property type="term" value="F:transcription cis-regulatory region binding"/>
    <property type="evidence" value="ECO:0007669"/>
    <property type="project" value="TreeGrafter"/>
</dbReference>
<dbReference type="PROSITE" id="PS50110">
    <property type="entry name" value="RESPONSE_REGULATORY"/>
    <property type="match status" value="1"/>
</dbReference>
<dbReference type="SUPFAM" id="SSF52172">
    <property type="entry name" value="CheY-like"/>
    <property type="match status" value="1"/>
</dbReference>
<name>A0A6G9I7U9_9GAMM</name>
<dbReference type="InterPro" id="IPR016032">
    <property type="entry name" value="Sig_transdc_resp-reg_C-effctor"/>
</dbReference>
<feature type="domain" description="Response regulatory" evidence="10">
    <location>
        <begin position="3"/>
        <end position="115"/>
    </location>
</feature>
<evidence type="ECO:0000256" key="8">
    <source>
        <dbReference type="PROSITE-ProRule" id="PRU00169"/>
    </source>
</evidence>
<keyword evidence="7" id="KW-0804">Transcription</keyword>
<dbReference type="GO" id="GO:0005829">
    <property type="term" value="C:cytosol"/>
    <property type="evidence" value="ECO:0007669"/>
    <property type="project" value="TreeGrafter"/>
</dbReference>
<dbReference type="SUPFAM" id="SSF46894">
    <property type="entry name" value="C-terminal effector domain of the bipartite response regulators"/>
    <property type="match status" value="1"/>
</dbReference>
<organism evidence="12 13">
    <name type="scientific">Zophobihabitans entericus</name>
    <dbReference type="NCBI Taxonomy" id="1635327"/>
    <lineage>
        <taxon>Bacteria</taxon>
        <taxon>Pseudomonadati</taxon>
        <taxon>Pseudomonadota</taxon>
        <taxon>Gammaproteobacteria</taxon>
        <taxon>Orbales</taxon>
        <taxon>Orbaceae</taxon>
        <taxon>Zophobihabitans</taxon>
    </lineage>
</organism>
<dbReference type="FunFam" id="3.40.50.2300:FF:000001">
    <property type="entry name" value="DNA-binding response regulator PhoB"/>
    <property type="match status" value="1"/>
</dbReference>
<evidence type="ECO:0000256" key="2">
    <source>
        <dbReference type="ARBA" id="ARBA00022490"/>
    </source>
</evidence>
<evidence type="ECO:0000313" key="12">
    <source>
        <dbReference type="EMBL" id="QIQ20288.1"/>
    </source>
</evidence>
<feature type="modified residue" description="4-aspartylphosphate" evidence="8">
    <location>
        <position position="51"/>
    </location>
</feature>
<keyword evidence="3 8" id="KW-0597">Phosphoprotein</keyword>
<feature type="DNA-binding region" description="OmpR/PhoB-type" evidence="9">
    <location>
        <begin position="131"/>
        <end position="230"/>
    </location>
</feature>
<evidence type="ECO:0000259" key="11">
    <source>
        <dbReference type="PROSITE" id="PS51755"/>
    </source>
</evidence>
<dbReference type="Gene3D" id="6.10.250.690">
    <property type="match status" value="1"/>
</dbReference>
<dbReference type="InterPro" id="IPR039420">
    <property type="entry name" value="WalR-like"/>
</dbReference>
<dbReference type="Gene3D" id="1.10.10.10">
    <property type="entry name" value="Winged helix-like DNA-binding domain superfamily/Winged helix DNA-binding domain"/>
    <property type="match status" value="1"/>
</dbReference>
<dbReference type="Proteomes" id="UP000501168">
    <property type="component" value="Chromosome"/>
</dbReference>
<accession>A0A6G9I7U9</accession>
<evidence type="ECO:0000256" key="9">
    <source>
        <dbReference type="PROSITE-ProRule" id="PRU01091"/>
    </source>
</evidence>
<evidence type="ECO:0000256" key="3">
    <source>
        <dbReference type="ARBA" id="ARBA00022553"/>
    </source>
</evidence>
<evidence type="ECO:0000259" key="10">
    <source>
        <dbReference type="PROSITE" id="PS50110"/>
    </source>
</evidence>
<evidence type="ECO:0000256" key="5">
    <source>
        <dbReference type="ARBA" id="ARBA00023015"/>
    </source>
</evidence>
<evidence type="ECO:0000256" key="1">
    <source>
        <dbReference type="ARBA" id="ARBA00004496"/>
    </source>
</evidence>